<feature type="region of interest" description="Disordered" evidence="1">
    <location>
        <begin position="21"/>
        <end position="84"/>
    </location>
</feature>
<evidence type="ECO:0000313" key="4">
    <source>
        <dbReference type="Proteomes" id="UP001610818"/>
    </source>
</evidence>
<keyword evidence="2" id="KW-1133">Transmembrane helix</keyword>
<dbReference type="Pfam" id="PF10935">
    <property type="entry name" value="DUF2637"/>
    <property type="match status" value="1"/>
</dbReference>
<keyword evidence="2" id="KW-0472">Membrane</keyword>
<accession>A0ABW7R2X5</accession>
<protein>
    <submittedName>
        <fullName evidence="3">DUF2637 domain-containing protein</fullName>
    </submittedName>
</protein>
<feature type="compositionally biased region" description="Basic and acidic residues" evidence="1">
    <location>
        <begin position="48"/>
        <end position="58"/>
    </location>
</feature>
<feature type="transmembrane region" description="Helical" evidence="2">
    <location>
        <begin position="86"/>
        <end position="110"/>
    </location>
</feature>
<organism evidence="3 4">
    <name type="scientific">Streptomyces longisporoflavus</name>
    <dbReference type="NCBI Taxonomy" id="28044"/>
    <lineage>
        <taxon>Bacteria</taxon>
        <taxon>Bacillati</taxon>
        <taxon>Actinomycetota</taxon>
        <taxon>Actinomycetes</taxon>
        <taxon>Kitasatosporales</taxon>
        <taxon>Streptomycetaceae</taxon>
        <taxon>Streptomyces</taxon>
    </lineage>
</organism>
<name>A0ABW7R2X5_9ACTN</name>
<feature type="region of interest" description="Disordered" evidence="1">
    <location>
        <begin position="211"/>
        <end position="238"/>
    </location>
</feature>
<dbReference type="Proteomes" id="UP001610818">
    <property type="component" value="Unassembled WGS sequence"/>
</dbReference>
<sequence length="238" mass="25912">MYWDPEQELVHLLHEAAGNEWEVAPAPAGPAETPLAEAPGLEPLADAPSREPLDELRPLRAAPPPRRRRSRSRSRSRSRQRGGGGALHNTSLFLAGLAAVVVSMVCVFGGMVSYDPLSHLARYRTSANAGWWPLLVYGPWLVASLSILRAALHRRRAAHSWAVVLVFSTVSMLLCVAQAPHTLIDAAAAALPTPAALACFQQLVRQITLTRPPRQANPRHRTHPRPEPPARPANPKKA</sequence>
<feature type="compositionally biased region" description="Basic residues" evidence="1">
    <location>
        <begin position="65"/>
        <end position="80"/>
    </location>
</feature>
<dbReference type="RefSeq" id="WP_397718620.1">
    <property type="nucleotide sequence ID" value="NZ_JBIRGN010000013.1"/>
</dbReference>
<dbReference type="EMBL" id="JBIRGQ010000013">
    <property type="protein sequence ID" value="MFH8551618.1"/>
    <property type="molecule type" value="Genomic_DNA"/>
</dbReference>
<keyword evidence="2" id="KW-0812">Transmembrane</keyword>
<proteinExistence type="predicted"/>
<evidence type="ECO:0000256" key="1">
    <source>
        <dbReference type="SAM" id="MobiDB-lite"/>
    </source>
</evidence>
<reference evidence="3 4" key="1">
    <citation type="submission" date="2024-10" db="EMBL/GenBank/DDBJ databases">
        <title>The Natural Products Discovery Center: Release of the First 8490 Sequenced Strains for Exploring Actinobacteria Biosynthetic Diversity.</title>
        <authorList>
            <person name="Kalkreuter E."/>
            <person name="Kautsar S.A."/>
            <person name="Yang D."/>
            <person name="Bader C.D."/>
            <person name="Teijaro C.N."/>
            <person name="Fluegel L."/>
            <person name="Davis C.M."/>
            <person name="Simpson J.R."/>
            <person name="Lauterbach L."/>
            <person name="Steele A.D."/>
            <person name="Gui C."/>
            <person name="Meng S."/>
            <person name="Li G."/>
            <person name="Viehrig K."/>
            <person name="Ye F."/>
            <person name="Su P."/>
            <person name="Kiefer A.F."/>
            <person name="Nichols A."/>
            <person name="Cepeda A.J."/>
            <person name="Yan W."/>
            <person name="Fan B."/>
            <person name="Jiang Y."/>
            <person name="Adhikari A."/>
            <person name="Zheng C.-J."/>
            <person name="Schuster L."/>
            <person name="Cowan T.M."/>
            <person name="Smanski M.J."/>
            <person name="Chevrette M.G."/>
            <person name="De Carvalho L.P.S."/>
            <person name="Shen B."/>
        </authorList>
    </citation>
    <scope>NUCLEOTIDE SEQUENCE [LARGE SCALE GENOMIC DNA]</scope>
    <source>
        <strain evidence="3 4">NPDC017990</strain>
    </source>
</reference>
<evidence type="ECO:0000256" key="2">
    <source>
        <dbReference type="SAM" id="Phobius"/>
    </source>
</evidence>
<dbReference type="InterPro" id="IPR021235">
    <property type="entry name" value="DUF2637"/>
</dbReference>
<gene>
    <name evidence="3" type="ORF">ACH4F9_42235</name>
</gene>
<feature type="transmembrane region" description="Helical" evidence="2">
    <location>
        <begin position="160"/>
        <end position="180"/>
    </location>
</feature>
<keyword evidence="4" id="KW-1185">Reference proteome</keyword>
<feature type="transmembrane region" description="Helical" evidence="2">
    <location>
        <begin position="130"/>
        <end position="148"/>
    </location>
</feature>
<comment type="caution">
    <text evidence="3">The sequence shown here is derived from an EMBL/GenBank/DDBJ whole genome shotgun (WGS) entry which is preliminary data.</text>
</comment>
<evidence type="ECO:0000313" key="3">
    <source>
        <dbReference type="EMBL" id="MFH8551618.1"/>
    </source>
</evidence>